<dbReference type="SUPFAM" id="SSF53850">
    <property type="entry name" value="Periplasmic binding protein-like II"/>
    <property type="match status" value="1"/>
</dbReference>
<keyword evidence="2" id="KW-0805">Transcription regulation</keyword>
<dbReference type="Proteomes" id="UP001595636">
    <property type="component" value="Unassembled WGS sequence"/>
</dbReference>
<dbReference type="Gene3D" id="3.40.190.10">
    <property type="entry name" value="Periplasmic binding protein-like II"/>
    <property type="match status" value="2"/>
</dbReference>
<keyword evidence="4" id="KW-0804">Transcription</keyword>
<evidence type="ECO:0000313" key="6">
    <source>
        <dbReference type="EMBL" id="MFC3624603.1"/>
    </source>
</evidence>
<evidence type="ECO:0000313" key="7">
    <source>
        <dbReference type="Proteomes" id="UP001595636"/>
    </source>
</evidence>
<evidence type="ECO:0000256" key="4">
    <source>
        <dbReference type="ARBA" id="ARBA00023163"/>
    </source>
</evidence>
<dbReference type="RefSeq" id="WP_390276002.1">
    <property type="nucleotide sequence ID" value="NZ_JBHRYH010000001.1"/>
</dbReference>
<dbReference type="InterPro" id="IPR000847">
    <property type="entry name" value="LysR_HTH_N"/>
</dbReference>
<comment type="caution">
    <text evidence="6">The sequence shown here is derived from an EMBL/GenBank/DDBJ whole genome shotgun (WGS) entry which is preliminary data.</text>
</comment>
<organism evidence="6 7">
    <name type="scientific">Vogesella amnigena</name>
    <dbReference type="NCBI Taxonomy" id="1507449"/>
    <lineage>
        <taxon>Bacteria</taxon>
        <taxon>Pseudomonadati</taxon>
        <taxon>Pseudomonadota</taxon>
        <taxon>Betaproteobacteria</taxon>
        <taxon>Neisseriales</taxon>
        <taxon>Chromobacteriaceae</taxon>
        <taxon>Vogesella</taxon>
    </lineage>
</organism>
<evidence type="ECO:0000259" key="5">
    <source>
        <dbReference type="PROSITE" id="PS50931"/>
    </source>
</evidence>
<comment type="similarity">
    <text evidence="1">Belongs to the LysR transcriptional regulatory family.</text>
</comment>
<evidence type="ECO:0000256" key="2">
    <source>
        <dbReference type="ARBA" id="ARBA00023015"/>
    </source>
</evidence>
<dbReference type="Gene3D" id="1.10.10.10">
    <property type="entry name" value="Winged helix-like DNA-binding domain superfamily/Winged helix DNA-binding domain"/>
    <property type="match status" value="1"/>
</dbReference>
<dbReference type="EMBL" id="JBHRYH010000001">
    <property type="protein sequence ID" value="MFC3624603.1"/>
    <property type="molecule type" value="Genomic_DNA"/>
</dbReference>
<dbReference type="Pfam" id="PF00126">
    <property type="entry name" value="HTH_1"/>
    <property type="match status" value="1"/>
</dbReference>
<dbReference type="PROSITE" id="PS50931">
    <property type="entry name" value="HTH_LYSR"/>
    <property type="match status" value="1"/>
</dbReference>
<dbReference type="PANTHER" id="PTHR30537">
    <property type="entry name" value="HTH-TYPE TRANSCRIPTIONAL REGULATOR"/>
    <property type="match status" value="1"/>
</dbReference>
<dbReference type="CDD" id="cd08432">
    <property type="entry name" value="PBP2_GcdR_TrpI_HvrB_AmpR_like"/>
    <property type="match status" value="1"/>
</dbReference>
<reference evidence="7" key="1">
    <citation type="journal article" date="2019" name="Int. J. Syst. Evol. Microbiol.">
        <title>The Global Catalogue of Microorganisms (GCM) 10K type strain sequencing project: providing services to taxonomists for standard genome sequencing and annotation.</title>
        <authorList>
            <consortium name="The Broad Institute Genomics Platform"/>
            <consortium name="The Broad Institute Genome Sequencing Center for Infectious Disease"/>
            <person name="Wu L."/>
            <person name="Ma J."/>
        </authorList>
    </citation>
    <scope>NUCLEOTIDE SEQUENCE [LARGE SCALE GENOMIC DNA]</scope>
    <source>
        <strain evidence="7">KCTC 42195</strain>
    </source>
</reference>
<protein>
    <submittedName>
        <fullName evidence="6">LysR substrate-binding domain-containing protein</fullName>
    </submittedName>
</protein>
<keyword evidence="3" id="KW-0238">DNA-binding</keyword>
<dbReference type="InterPro" id="IPR036388">
    <property type="entry name" value="WH-like_DNA-bd_sf"/>
</dbReference>
<evidence type="ECO:0000256" key="1">
    <source>
        <dbReference type="ARBA" id="ARBA00009437"/>
    </source>
</evidence>
<dbReference type="PANTHER" id="PTHR30537:SF79">
    <property type="entry name" value="TRANSCRIPTIONAL REGULATOR-RELATED"/>
    <property type="match status" value="1"/>
</dbReference>
<gene>
    <name evidence="6" type="ORF">ACFOKJ_00390</name>
</gene>
<dbReference type="InterPro" id="IPR036390">
    <property type="entry name" value="WH_DNA-bd_sf"/>
</dbReference>
<evidence type="ECO:0000256" key="3">
    <source>
        <dbReference type="ARBA" id="ARBA00023125"/>
    </source>
</evidence>
<proteinExistence type="inferred from homology"/>
<keyword evidence="7" id="KW-1185">Reference proteome</keyword>
<name>A0ABV7TQT4_9NEIS</name>
<dbReference type="InterPro" id="IPR005119">
    <property type="entry name" value="LysR_subst-bd"/>
</dbReference>
<accession>A0ABV7TQT4</accession>
<sequence length="301" mass="33856">MKALPPLTALRSFEAVARLGGITRAAGELHVTHSAISQQIRLLEELLGVTLFMREGRGLRLTEEGRFYALQIRSGLAELSEATRLVQARPREGDLAVAVLPSFGSQWLLPRLHRFQALYPRYRVSIRASLDILDLRQGLVDVGIRIGQGDWEGLQQQKLFDDELLMVAAPTFNGGNLPQTPQQVMAGPLIRSVESWQPWCQLAGIEEPGEAWLWINDSNLILEMVRQGQGITLERRSLVQRDLEAGRLVQLTGIVAPYPYPCWLVWPPRESSRYKQEIFAAWLQQEVADYLATLPTAASKR</sequence>
<feature type="domain" description="HTH lysR-type" evidence="5">
    <location>
        <begin position="5"/>
        <end position="62"/>
    </location>
</feature>
<dbReference type="PRINTS" id="PR00039">
    <property type="entry name" value="HTHLYSR"/>
</dbReference>
<dbReference type="Pfam" id="PF03466">
    <property type="entry name" value="LysR_substrate"/>
    <property type="match status" value="1"/>
</dbReference>
<dbReference type="SUPFAM" id="SSF46785">
    <property type="entry name" value="Winged helix' DNA-binding domain"/>
    <property type="match status" value="1"/>
</dbReference>
<dbReference type="InterPro" id="IPR058163">
    <property type="entry name" value="LysR-type_TF_proteobact-type"/>
</dbReference>